<evidence type="ECO:0000256" key="1">
    <source>
        <dbReference type="SAM" id="SignalP"/>
    </source>
</evidence>
<dbReference type="AlphaFoldDB" id="A0A8K1C8Z6"/>
<comment type="caution">
    <text evidence="2">The sequence shown here is derived from an EMBL/GenBank/DDBJ whole genome shotgun (WGS) entry which is preliminary data.</text>
</comment>
<reference evidence="2" key="1">
    <citation type="submission" date="2019-03" db="EMBL/GenBank/DDBJ databases">
        <title>Long read genome sequence of the mycoparasitic Pythium oligandrum ATCC 38472 isolated from sugarbeet rhizosphere.</title>
        <authorList>
            <person name="Gaulin E."/>
        </authorList>
    </citation>
    <scope>NUCLEOTIDE SEQUENCE</scope>
    <source>
        <strain evidence="2">ATCC 38472_TT</strain>
    </source>
</reference>
<dbReference type="Proteomes" id="UP000794436">
    <property type="component" value="Unassembled WGS sequence"/>
</dbReference>
<feature type="chain" id="PRO_5035448686" evidence="1">
    <location>
        <begin position="22"/>
        <end position="262"/>
    </location>
</feature>
<organism evidence="2 3">
    <name type="scientific">Pythium oligandrum</name>
    <name type="common">Mycoparasitic fungus</name>
    <dbReference type="NCBI Taxonomy" id="41045"/>
    <lineage>
        <taxon>Eukaryota</taxon>
        <taxon>Sar</taxon>
        <taxon>Stramenopiles</taxon>
        <taxon>Oomycota</taxon>
        <taxon>Peronosporomycetes</taxon>
        <taxon>Pythiales</taxon>
        <taxon>Pythiaceae</taxon>
        <taxon>Pythium</taxon>
    </lineage>
</organism>
<dbReference type="OrthoDB" id="89086at2759"/>
<gene>
    <name evidence="2" type="ORF">Poli38472_009947</name>
</gene>
<dbReference type="PANTHER" id="PTHR33657">
    <property type="entry name" value="DOMAIN PROTEIN, PUTATIVE (AFU_ORTHOLOGUE AFUA_5G00600)-RELATED"/>
    <property type="match status" value="1"/>
</dbReference>
<evidence type="ECO:0000313" key="2">
    <source>
        <dbReference type="EMBL" id="TMW58388.1"/>
    </source>
</evidence>
<protein>
    <submittedName>
        <fullName evidence="2">Uncharacterized protein</fullName>
    </submittedName>
</protein>
<feature type="signal peptide" evidence="1">
    <location>
        <begin position="1"/>
        <end position="21"/>
    </location>
</feature>
<dbReference type="InterPro" id="IPR008701">
    <property type="entry name" value="NPP1"/>
</dbReference>
<proteinExistence type="predicted"/>
<name>A0A8K1C8Z6_PYTOL</name>
<accession>A0A8K1C8Z6</accession>
<dbReference type="PIRSF" id="PIRSF029958">
    <property type="entry name" value="Necrosis-inducing_protein"/>
    <property type="match status" value="1"/>
</dbReference>
<sequence>MHWTTLFAVVAAALHASVATAENLPKLNASVPVKFKFQSILPLFDMDSDSCYPSAAISRKGEPNLGLQGVSVDDCRNKDFMDYSNTYHRYACQQINRNWLCGHMFALYFEKETAGSAHPHDFHYVVIWTMGLTVTHATAFSKGKPLTKPYMSTDVAKELNRVKFVFHEEGSSRHALRFADPSGDKTAENENGYFVLPAVVSWHTMQGEASIDNKKMIEKMNALGFENVPNPMADEHFLKNMNAGRPVEYPELKSASRSLCRL</sequence>
<dbReference type="PANTHER" id="PTHR33657:SF6">
    <property type="entry name" value="SECRETED PROTEIN"/>
    <property type="match status" value="1"/>
</dbReference>
<keyword evidence="3" id="KW-1185">Reference proteome</keyword>
<dbReference type="EMBL" id="SPLM01000111">
    <property type="protein sequence ID" value="TMW58388.1"/>
    <property type="molecule type" value="Genomic_DNA"/>
</dbReference>
<evidence type="ECO:0000313" key="3">
    <source>
        <dbReference type="Proteomes" id="UP000794436"/>
    </source>
</evidence>
<dbReference type="Pfam" id="PF05630">
    <property type="entry name" value="NPP1"/>
    <property type="match status" value="1"/>
</dbReference>
<keyword evidence="1" id="KW-0732">Signal</keyword>